<evidence type="ECO:0000313" key="2">
    <source>
        <dbReference type="EMBL" id="TXG49748.1"/>
    </source>
</evidence>
<dbReference type="AlphaFoldDB" id="A0A5C7GYC7"/>
<evidence type="ECO:0000313" key="3">
    <source>
        <dbReference type="Proteomes" id="UP000323000"/>
    </source>
</evidence>
<dbReference type="Proteomes" id="UP000323000">
    <property type="component" value="Chromosome 12"/>
</dbReference>
<keyword evidence="1" id="KW-0472">Membrane</keyword>
<comment type="caution">
    <text evidence="2">The sequence shown here is derived from an EMBL/GenBank/DDBJ whole genome shotgun (WGS) entry which is preliminary data.</text>
</comment>
<feature type="transmembrane region" description="Helical" evidence="1">
    <location>
        <begin position="23"/>
        <end position="42"/>
    </location>
</feature>
<sequence length="77" mass="8464">MFQLLKSNITESTDLAEPTDSGFGLWILNLSLALFLWMLAGLNEHGEKIADAASNSSPSEHCDVISQSNKTLWKNVI</sequence>
<protein>
    <submittedName>
        <fullName evidence="2">Uncharacterized protein</fullName>
    </submittedName>
</protein>
<gene>
    <name evidence="2" type="ORF">EZV62_025623</name>
</gene>
<name>A0A5C7GYC7_9ROSI</name>
<evidence type="ECO:0000256" key="1">
    <source>
        <dbReference type="SAM" id="Phobius"/>
    </source>
</evidence>
<keyword evidence="1" id="KW-1133">Transmembrane helix</keyword>
<accession>A0A5C7GYC7</accession>
<reference evidence="3" key="1">
    <citation type="journal article" date="2019" name="Gigascience">
        <title>De novo genome assembly of the endangered Acer yangbiense, a plant species with extremely small populations endemic to Yunnan Province, China.</title>
        <authorList>
            <person name="Yang J."/>
            <person name="Wariss H.M."/>
            <person name="Tao L."/>
            <person name="Zhang R."/>
            <person name="Yun Q."/>
            <person name="Hollingsworth P."/>
            <person name="Dao Z."/>
            <person name="Luo G."/>
            <person name="Guo H."/>
            <person name="Ma Y."/>
            <person name="Sun W."/>
        </authorList>
    </citation>
    <scope>NUCLEOTIDE SEQUENCE [LARGE SCALE GENOMIC DNA]</scope>
    <source>
        <strain evidence="3">cv. Malutang</strain>
    </source>
</reference>
<keyword evidence="1" id="KW-0812">Transmembrane</keyword>
<organism evidence="2 3">
    <name type="scientific">Acer yangbiense</name>
    <dbReference type="NCBI Taxonomy" id="1000413"/>
    <lineage>
        <taxon>Eukaryota</taxon>
        <taxon>Viridiplantae</taxon>
        <taxon>Streptophyta</taxon>
        <taxon>Embryophyta</taxon>
        <taxon>Tracheophyta</taxon>
        <taxon>Spermatophyta</taxon>
        <taxon>Magnoliopsida</taxon>
        <taxon>eudicotyledons</taxon>
        <taxon>Gunneridae</taxon>
        <taxon>Pentapetalae</taxon>
        <taxon>rosids</taxon>
        <taxon>malvids</taxon>
        <taxon>Sapindales</taxon>
        <taxon>Sapindaceae</taxon>
        <taxon>Hippocastanoideae</taxon>
        <taxon>Acereae</taxon>
        <taxon>Acer</taxon>
    </lineage>
</organism>
<proteinExistence type="predicted"/>
<dbReference type="OrthoDB" id="24670at2759"/>
<keyword evidence="3" id="KW-1185">Reference proteome</keyword>
<dbReference type="EMBL" id="VAHF01000012">
    <property type="protein sequence ID" value="TXG49748.1"/>
    <property type="molecule type" value="Genomic_DNA"/>
</dbReference>